<dbReference type="EnsemblPlants" id="LPERR10G00270.1">
    <property type="protein sequence ID" value="LPERR10G00270.1"/>
    <property type="gene ID" value="LPERR10G00270"/>
</dbReference>
<dbReference type="AlphaFoldDB" id="A0A0D9XH85"/>
<accession>A0A0D9XH85</accession>
<dbReference type="Proteomes" id="UP000032180">
    <property type="component" value="Chromosome 10"/>
</dbReference>
<organism evidence="2 3">
    <name type="scientific">Leersia perrieri</name>
    <dbReference type="NCBI Taxonomy" id="77586"/>
    <lineage>
        <taxon>Eukaryota</taxon>
        <taxon>Viridiplantae</taxon>
        <taxon>Streptophyta</taxon>
        <taxon>Embryophyta</taxon>
        <taxon>Tracheophyta</taxon>
        <taxon>Spermatophyta</taxon>
        <taxon>Magnoliopsida</taxon>
        <taxon>Liliopsida</taxon>
        <taxon>Poales</taxon>
        <taxon>Poaceae</taxon>
        <taxon>BOP clade</taxon>
        <taxon>Oryzoideae</taxon>
        <taxon>Oryzeae</taxon>
        <taxon>Oryzinae</taxon>
        <taxon>Leersia</taxon>
    </lineage>
</organism>
<evidence type="ECO:0000313" key="2">
    <source>
        <dbReference type="EnsemblPlants" id="LPERR10G00270.1"/>
    </source>
</evidence>
<keyword evidence="3" id="KW-1185">Reference proteome</keyword>
<evidence type="ECO:0000313" key="3">
    <source>
        <dbReference type="Proteomes" id="UP000032180"/>
    </source>
</evidence>
<sequence>MVDIACWIPPPASTLIRIVCAIHPHRIPRRLRLHDPFMRSRRHDPSSRRLRLRHPIPHPRATAVPVSVFDGFHRRTPPSLSVPAVPVPSSPTSILRHTVAQTRHQPPPVSHHPSFDLTPFLRSNSSTGRWLLCSDGSDPMDAGPGGSGHGAGEQGGEEEHPGGRSLEEDVAAHAPVTSGQFYQMYGNHDRFPAVLEDQGVTEQWITEQRENCFLNQRQREEMRATWRSVEETVVAEEMTKEEEIRATRDGDDPGISTNFTTTVEVVLASS</sequence>
<reference evidence="2 3" key="1">
    <citation type="submission" date="2012-08" db="EMBL/GenBank/DDBJ databases">
        <title>Oryza genome evolution.</title>
        <authorList>
            <person name="Wing R.A."/>
        </authorList>
    </citation>
    <scope>NUCLEOTIDE SEQUENCE</scope>
</reference>
<dbReference type="HOGENOM" id="CLU_1031914_0_0_1"/>
<name>A0A0D9XH85_9ORYZ</name>
<reference evidence="3" key="2">
    <citation type="submission" date="2013-12" db="EMBL/GenBank/DDBJ databases">
        <authorList>
            <person name="Yu Y."/>
            <person name="Lee S."/>
            <person name="de Baynast K."/>
            <person name="Wissotski M."/>
            <person name="Liu L."/>
            <person name="Talag J."/>
            <person name="Goicoechea J."/>
            <person name="Angelova A."/>
            <person name="Jetty R."/>
            <person name="Kudrna D."/>
            <person name="Golser W."/>
            <person name="Rivera L."/>
            <person name="Zhang J."/>
            <person name="Wing R."/>
        </authorList>
    </citation>
    <scope>NUCLEOTIDE SEQUENCE</scope>
</reference>
<feature type="region of interest" description="Disordered" evidence="1">
    <location>
        <begin position="131"/>
        <end position="164"/>
    </location>
</feature>
<reference evidence="2" key="3">
    <citation type="submission" date="2015-04" db="UniProtKB">
        <authorList>
            <consortium name="EnsemblPlants"/>
        </authorList>
    </citation>
    <scope>IDENTIFICATION</scope>
</reference>
<dbReference type="Gramene" id="LPERR10G00270.1">
    <property type="protein sequence ID" value="LPERR10G00270.1"/>
    <property type="gene ID" value="LPERR10G00270"/>
</dbReference>
<proteinExistence type="predicted"/>
<protein>
    <submittedName>
        <fullName evidence="2">Uncharacterized protein</fullName>
    </submittedName>
</protein>
<evidence type="ECO:0000256" key="1">
    <source>
        <dbReference type="SAM" id="MobiDB-lite"/>
    </source>
</evidence>
<feature type="compositionally biased region" description="Gly residues" evidence="1">
    <location>
        <begin position="143"/>
        <end position="154"/>
    </location>
</feature>